<feature type="transmembrane region" description="Helical" evidence="1">
    <location>
        <begin position="6"/>
        <end position="26"/>
    </location>
</feature>
<keyword evidence="1" id="KW-0472">Membrane</keyword>
<dbReference type="KEGG" id="cpas:Clopa_0451"/>
<protein>
    <recommendedName>
        <fullName evidence="4">HXXEE domain-containing protein</fullName>
    </recommendedName>
</protein>
<feature type="transmembrane region" description="Helical" evidence="1">
    <location>
        <begin position="138"/>
        <end position="157"/>
    </location>
</feature>
<dbReference type="PATRIC" id="fig|86416.3.peg.430"/>
<keyword evidence="1" id="KW-1133">Transmembrane helix</keyword>
<keyword evidence="1" id="KW-0812">Transmembrane</keyword>
<evidence type="ECO:0008006" key="4">
    <source>
        <dbReference type="Google" id="ProtNLM"/>
    </source>
</evidence>
<dbReference type="eggNOG" id="ENOG5032MBE">
    <property type="taxonomic scope" value="Bacteria"/>
</dbReference>
<feature type="transmembrane region" description="Helical" evidence="1">
    <location>
        <begin position="81"/>
        <end position="100"/>
    </location>
</feature>
<proteinExistence type="predicted"/>
<dbReference type="EMBL" id="CP003261">
    <property type="protein sequence ID" value="AGK95508.1"/>
    <property type="molecule type" value="Genomic_DNA"/>
</dbReference>
<name>R4JZ01_CLOPA</name>
<dbReference type="InterPro" id="IPR025671">
    <property type="entry name" value="HXXEE"/>
</dbReference>
<accession>R4JZ01</accession>
<feature type="transmembrane region" description="Helical" evidence="1">
    <location>
        <begin position="107"/>
        <end position="126"/>
    </location>
</feature>
<gene>
    <name evidence="2" type="ORF">Clopa_0451</name>
</gene>
<organism evidence="2 3">
    <name type="scientific">Clostridium pasteurianum BC1</name>
    <dbReference type="NCBI Taxonomy" id="86416"/>
    <lineage>
        <taxon>Bacteria</taxon>
        <taxon>Bacillati</taxon>
        <taxon>Bacillota</taxon>
        <taxon>Clostridia</taxon>
        <taxon>Eubacteriales</taxon>
        <taxon>Clostridiaceae</taxon>
        <taxon>Clostridium</taxon>
    </lineage>
</organism>
<evidence type="ECO:0000313" key="3">
    <source>
        <dbReference type="Proteomes" id="UP000013523"/>
    </source>
</evidence>
<sequence>MKTLTIIIWLFPILFMIHDFEEIIMINPWKKRNREYIEEIKNKRIPFEFNASTAAFAIAVAEEFLIISIVTLISYVIYSYAIWYGLFIAFTLHLIFHLFQWLRFKKYVPSTITSVLFIPICFYMIYKFNILLHYNSVTLFLYILIASIIMIINLYFLHRGMKKFDYWLKQFSTNYKI</sequence>
<keyword evidence="3" id="KW-1185">Reference proteome</keyword>
<reference evidence="2 3" key="1">
    <citation type="submission" date="2012-01" db="EMBL/GenBank/DDBJ databases">
        <title>Complete sequence of chromosome of Clostridium pasteurianum BC1.</title>
        <authorList>
            <consortium name="US DOE Joint Genome Institute"/>
            <person name="Lucas S."/>
            <person name="Han J."/>
            <person name="Lapidus A."/>
            <person name="Cheng J.-F."/>
            <person name="Goodwin L."/>
            <person name="Pitluck S."/>
            <person name="Peters L."/>
            <person name="Mikhailova N."/>
            <person name="Teshima H."/>
            <person name="Detter J.C."/>
            <person name="Han C."/>
            <person name="Tapia R."/>
            <person name="Land M."/>
            <person name="Hauser L."/>
            <person name="Kyrpides N."/>
            <person name="Ivanova N."/>
            <person name="Pagani I."/>
            <person name="Dunn J."/>
            <person name="Taghavi S."/>
            <person name="Francis A."/>
            <person name="van der Lelie D."/>
            <person name="Woyke T."/>
        </authorList>
    </citation>
    <scope>NUCLEOTIDE SEQUENCE [LARGE SCALE GENOMIC DNA]</scope>
    <source>
        <strain evidence="2 3">BC1</strain>
    </source>
</reference>
<dbReference type="STRING" id="86416.Clopa_0451"/>
<dbReference type="HOGENOM" id="CLU_120980_2_0_9"/>
<dbReference type="Proteomes" id="UP000013523">
    <property type="component" value="Chromosome"/>
</dbReference>
<dbReference type="RefSeq" id="WP_015613835.1">
    <property type="nucleotide sequence ID" value="NC_021182.1"/>
</dbReference>
<dbReference type="OrthoDB" id="5195477at2"/>
<dbReference type="Pfam" id="PF13787">
    <property type="entry name" value="HXXEE"/>
    <property type="match status" value="1"/>
</dbReference>
<feature type="transmembrane region" description="Helical" evidence="1">
    <location>
        <begin position="47"/>
        <end position="75"/>
    </location>
</feature>
<dbReference type="AlphaFoldDB" id="R4JZ01"/>
<evidence type="ECO:0000256" key="1">
    <source>
        <dbReference type="SAM" id="Phobius"/>
    </source>
</evidence>
<evidence type="ECO:0000313" key="2">
    <source>
        <dbReference type="EMBL" id="AGK95508.1"/>
    </source>
</evidence>